<dbReference type="Pfam" id="PF00250">
    <property type="entry name" value="Forkhead"/>
    <property type="match status" value="1"/>
</dbReference>
<dbReference type="InterPro" id="IPR036388">
    <property type="entry name" value="WH-like_DNA-bd_sf"/>
</dbReference>
<keyword evidence="1" id="KW-0805">Transcription regulation</keyword>
<keyword evidence="2 5" id="KW-0238">DNA-binding</keyword>
<evidence type="ECO:0000313" key="8">
    <source>
        <dbReference type="EMBL" id="KAF4124993.1"/>
    </source>
</evidence>
<evidence type="ECO:0000256" key="3">
    <source>
        <dbReference type="ARBA" id="ARBA00023163"/>
    </source>
</evidence>
<dbReference type="SMART" id="SM00339">
    <property type="entry name" value="FH"/>
    <property type="match status" value="1"/>
</dbReference>
<name>A0A9P4Z0F5_9HYPO</name>
<dbReference type="InterPro" id="IPR045912">
    <property type="entry name" value="FOXJ2/3-like"/>
</dbReference>
<evidence type="ECO:0000256" key="4">
    <source>
        <dbReference type="ARBA" id="ARBA00023242"/>
    </source>
</evidence>
<keyword evidence="9" id="KW-1185">Reference proteome</keyword>
<evidence type="ECO:0000256" key="6">
    <source>
        <dbReference type="SAM" id="MobiDB-lite"/>
    </source>
</evidence>
<evidence type="ECO:0000313" key="9">
    <source>
        <dbReference type="Proteomes" id="UP000749293"/>
    </source>
</evidence>
<dbReference type="GO" id="GO:0005634">
    <property type="term" value="C:nucleus"/>
    <property type="evidence" value="ECO:0007669"/>
    <property type="project" value="UniProtKB-SubCell"/>
</dbReference>
<gene>
    <name evidence="8" type="ORF">GMORB2_3832</name>
</gene>
<keyword evidence="4 5" id="KW-0539">Nucleus</keyword>
<dbReference type="PANTHER" id="PTHR46078:SF2">
    <property type="entry name" value="FORK-HEAD DOMAIN-CONTAINING PROTEIN"/>
    <property type="match status" value="1"/>
</dbReference>
<dbReference type="PROSITE" id="PS50039">
    <property type="entry name" value="FORK_HEAD_3"/>
    <property type="match status" value="1"/>
</dbReference>
<feature type="compositionally biased region" description="Basic and acidic residues" evidence="6">
    <location>
        <begin position="222"/>
        <end position="231"/>
    </location>
</feature>
<feature type="compositionally biased region" description="Gly residues" evidence="6">
    <location>
        <begin position="351"/>
        <end position="360"/>
    </location>
</feature>
<evidence type="ECO:0000259" key="7">
    <source>
        <dbReference type="PROSITE" id="PS50039"/>
    </source>
</evidence>
<accession>A0A9P4Z0F5</accession>
<dbReference type="RefSeq" id="XP_035323645.1">
    <property type="nucleotide sequence ID" value="XM_035465808.1"/>
</dbReference>
<dbReference type="EMBL" id="JAANYQ010000003">
    <property type="protein sequence ID" value="KAF4124993.1"/>
    <property type="molecule type" value="Genomic_DNA"/>
</dbReference>
<comment type="subcellular location">
    <subcellularLocation>
        <location evidence="5">Nucleus</location>
    </subcellularLocation>
</comment>
<dbReference type="AlphaFoldDB" id="A0A9P4Z0F5"/>
<evidence type="ECO:0000256" key="1">
    <source>
        <dbReference type="ARBA" id="ARBA00023015"/>
    </source>
</evidence>
<dbReference type="GeneID" id="55970060"/>
<feature type="region of interest" description="Disordered" evidence="6">
    <location>
        <begin position="181"/>
        <end position="245"/>
    </location>
</feature>
<dbReference type="PANTHER" id="PTHR46078">
    <property type="entry name" value="FORKHEAD BOX PROTEIN J2 FAMILY MEMBER"/>
    <property type="match status" value="1"/>
</dbReference>
<organism evidence="8 9">
    <name type="scientific">Geosmithia morbida</name>
    <dbReference type="NCBI Taxonomy" id="1094350"/>
    <lineage>
        <taxon>Eukaryota</taxon>
        <taxon>Fungi</taxon>
        <taxon>Dikarya</taxon>
        <taxon>Ascomycota</taxon>
        <taxon>Pezizomycotina</taxon>
        <taxon>Sordariomycetes</taxon>
        <taxon>Hypocreomycetidae</taxon>
        <taxon>Hypocreales</taxon>
        <taxon>Bionectriaceae</taxon>
        <taxon>Geosmithia</taxon>
    </lineage>
</organism>
<dbReference type="Gene3D" id="1.10.10.10">
    <property type="entry name" value="Winged helix-like DNA-binding domain superfamily/Winged helix DNA-binding domain"/>
    <property type="match status" value="1"/>
</dbReference>
<dbReference type="InterPro" id="IPR036390">
    <property type="entry name" value="WH_DNA-bd_sf"/>
</dbReference>
<proteinExistence type="predicted"/>
<feature type="domain" description="Fork-head" evidence="7">
    <location>
        <begin position="243"/>
        <end position="349"/>
    </location>
</feature>
<dbReference type="OrthoDB" id="5954824at2759"/>
<reference evidence="8" key="1">
    <citation type="submission" date="2020-03" db="EMBL/GenBank/DDBJ databases">
        <title>Site-based positive gene gene selection in Geosmithia morbida across the United States reveals a broad range of putative effectors and factors for local host and environmental adapation.</title>
        <authorList>
            <person name="Onufrak A."/>
            <person name="Murdoch R.W."/>
            <person name="Gazis R."/>
            <person name="Huff M."/>
            <person name="Staton M."/>
            <person name="Klingeman W."/>
            <person name="Hadziabdic D."/>
        </authorList>
    </citation>
    <scope>NUCLEOTIDE SEQUENCE</scope>
    <source>
        <strain evidence="8">1262</strain>
    </source>
</reference>
<evidence type="ECO:0000256" key="5">
    <source>
        <dbReference type="PROSITE-ProRule" id="PRU00089"/>
    </source>
</evidence>
<feature type="region of interest" description="Disordered" evidence="6">
    <location>
        <begin position="301"/>
        <end position="405"/>
    </location>
</feature>
<dbReference type="GO" id="GO:0000978">
    <property type="term" value="F:RNA polymerase II cis-regulatory region sequence-specific DNA binding"/>
    <property type="evidence" value="ECO:0007669"/>
    <property type="project" value="TreeGrafter"/>
</dbReference>
<evidence type="ECO:0000256" key="2">
    <source>
        <dbReference type="ARBA" id="ARBA00023125"/>
    </source>
</evidence>
<comment type="caution">
    <text evidence="8">The sequence shown here is derived from an EMBL/GenBank/DDBJ whole genome shotgun (WGS) entry which is preliminary data.</text>
</comment>
<dbReference type="InterPro" id="IPR001766">
    <property type="entry name" value="Fork_head_dom"/>
</dbReference>
<feature type="compositionally biased region" description="Polar residues" evidence="6">
    <location>
        <begin position="319"/>
        <end position="329"/>
    </location>
</feature>
<protein>
    <submittedName>
        <fullName evidence="8">Forkhead domain protein</fullName>
    </submittedName>
</protein>
<dbReference type="Proteomes" id="UP000749293">
    <property type="component" value="Unassembled WGS sequence"/>
</dbReference>
<sequence length="608" mass="64451">MAMQLMDERPEAYADLSLTAPMPMEEIDTFFSMPQVHRGWEAATSHPFGHSAPQISHGDSYPQHFQGPEHAPFMYGCPPRSHPAWNARPAVVGDVESSNSRDSILYSDDQDCSDVDAQGEAWATPATPSQGQESAGCNKAEAWEEFYLKSPGAGDGHSTSLVSHDDGGISFGCNGPAGNKGGSYGSISPPAAGEASESLDGTVTDSPETRGTGELSCLDGTSSERHYEAGETSHSQRRQQQPEQHTPYAQYIHRALMEKEDHCMSLQELYSWFQKNTSKCKPGERGWMNSIRHNLSMNAGFKKKGAPESAEGAGDGPTNAETTRTTSWALTEEAIANGIQSTTRYRNKKSNGGGGVGGVGVSLSVSRNGSGSGSGTRRQDVRISRPLASANNASPSSSSSLSSSSSSTAAITTSMYGNGTCSRFGSTRVSKADGKATRRGHTAAVQTPLSLPLTIPGHHLHHPVAGIPTTQGQYCGQVYYDGGGHDSQGYHPSMHPDAPAAAAAAGSPSAFQKEYPPLCEGATAAWHTAMAMKTTTVAASPPLPPAGIVLDHQYGAPGITAGEPGSLYNDRDWQLTDDGYQLGHQQHDYYPSWEVPPYPDIHVDHAVT</sequence>
<keyword evidence="3" id="KW-0804">Transcription</keyword>
<feature type="compositionally biased region" description="Low complexity" evidence="6">
    <location>
        <begin position="386"/>
        <end position="405"/>
    </location>
</feature>
<dbReference type="GO" id="GO:0000981">
    <property type="term" value="F:DNA-binding transcription factor activity, RNA polymerase II-specific"/>
    <property type="evidence" value="ECO:0007669"/>
    <property type="project" value="TreeGrafter"/>
</dbReference>
<dbReference type="SUPFAM" id="SSF46785">
    <property type="entry name" value="Winged helix' DNA-binding domain"/>
    <property type="match status" value="1"/>
</dbReference>
<feature type="DNA-binding region" description="Fork-head" evidence="5">
    <location>
        <begin position="243"/>
        <end position="349"/>
    </location>
</feature>